<feature type="transmembrane region" description="Helical" evidence="3">
    <location>
        <begin position="21"/>
        <end position="43"/>
    </location>
</feature>
<dbReference type="AlphaFoldDB" id="A0A1B8PL81"/>
<sequence>MARINLLPWRKEQRELRNKEFNLLLIATAGLAILATILILSLLSRELTNQQNANQRIEDANAQLDVALKSIEDLDAQREQMLSQMKVIQDLQGRRSVPVRVWDNIARAVPKDTMYLVSIKREGDVITLSGFAANPNIVANLVRNLNASEWLDGSAVVSIKSKIEAYQNTPSQQVASVGVRSIYPEDSYVEFVVTTNIHYQDTKDESDDATDENVTLPPTIVDGEGMSNQELPEVPTIGIDNAPGQTPSTTSETAPTLEPADSAAGTDTADTPNTQNVQPAPTNGSTQVGGQS</sequence>
<evidence type="ECO:0008006" key="6">
    <source>
        <dbReference type="Google" id="ProtNLM"/>
    </source>
</evidence>
<feature type="compositionally biased region" description="Polar residues" evidence="2">
    <location>
        <begin position="243"/>
        <end position="254"/>
    </location>
</feature>
<dbReference type="EMBL" id="LZDN01000003">
    <property type="protein sequence ID" value="OBX51902.1"/>
    <property type="molecule type" value="Genomic_DNA"/>
</dbReference>
<evidence type="ECO:0000256" key="1">
    <source>
        <dbReference type="SAM" id="Coils"/>
    </source>
</evidence>
<dbReference type="Proteomes" id="UP000092671">
    <property type="component" value="Unassembled WGS sequence"/>
</dbReference>
<name>A0A1B8PL81_MORNO</name>
<evidence type="ECO:0000313" key="4">
    <source>
        <dbReference type="EMBL" id="OBX51902.1"/>
    </source>
</evidence>
<keyword evidence="3" id="KW-1133">Transmembrane helix</keyword>
<dbReference type="GO" id="GO:0043107">
    <property type="term" value="P:type IV pilus-dependent motility"/>
    <property type="evidence" value="ECO:0007669"/>
    <property type="project" value="TreeGrafter"/>
</dbReference>
<dbReference type="PANTHER" id="PTHR40278">
    <property type="entry name" value="DNA UTILIZATION PROTEIN HOFN"/>
    <property type="match status" value="1"/>
</dbReference>
<keyword evidence="3" id="KW-0812">Transmembrane</keyword>
<keyword evidence="3" id="KW-0472">Membrane</keyword>
<dbReference type="PANTHER" id="PTHR40278:SF2">
    <property type="entry name" value="TYPE IV PILUS INNER MEMBRANE COMPONENT PILN"/>
    <property type="match status" value="1"/>
</dbReference>
<organism evidence="4 5">
    <name type="scientific">Moraxella nonliquefaciens</name>
    <dbReference type="NCBI Taxonomy" id="478"/>
    <lineage>
        <taxon>Bacteria</taxon>
        <taxon>Pseudomonadati</taxon>
        <taxon>Pseudomonadota</taxon>
        <taxon>Gammaproteobacteria</taxon>
        <taxon>Moraxellales</taxon>
        <taxon>Moraxellaceae</taxon>
        <taxon>Moraxella</taxon>
    </lineage>
</organism>
<evidence type="ECO:0000256" key="2">
    <source>
        <dbReference type="SAM" id="MobiDB-lite"/>
    </source>
</evidence>
<evidence type="ECO:0000256" key="3">
    <source>
        <dbReference type="SAM" id="Phobius"/>
    </source>
</evidence>
<evidence type="ECO:0000313" key="5">
    <source>
        <dbReference type="Proteomes" id="UP000092671"/>
    </source>
</evidence>
<gene>
    <name evidence="4" type="ORF">A9Z60_06450</name>
</gene>
<dbReference type="Pfam" id="PF05137">
    <property type="entry name" value="PilN"/>
    <property type="match status" value="1"/>
</dbReference>
<reference evidence="4 5" key="1">
    <citation type="submission" date="2016-06" db="EMBL/GenBank/DDBJ databases">
        <title>Draft genome of Moraxella nonliquefaciens CCUG 60284.</title>
        <authorList>
            <person name="Salva-Serra F."/>
            <person name="Engstrom-Jakobsson H."/>
            <person name="Thorell K."/>
            <person name="Gonzales-Siles L."/>
            <person name="Karlsson R."/>
            <person name="Boulund F."/>
            <person name="Engstrand L."/>
            <person name="Kristiansson E."/>
            <person name="Moore E."/>
        </authorList>
    </citation>
    <scope>NUCLEOTIDE SEQUENCE [LARGE SCALE GENOMIC DNA]</scope>
    <source>
        <strain evidence="4 5">CCUG 60284</strain>
    </source>
</reference>
<keyword evidence="1" id="KW-0175">Coiled coil</keyword>
<dbReference type="InterPro" id="IPR007813">
    <property type="entry name" value="PilN"/>
</dbReference>
<feature type="compositionally biased region" description="Low complexity" evidence="2">
    <location>
        <begin position="260"/>
        <end position="271"/>
    </location>
</feature>
<comment type="caution">
    <text evidence="4">The sequence shown here is derived from an EMBL/GenBank/DDBJ whole genome shotgun (WGS) entry which is preliminary data.</text>
</comment>
<feature type="region of interest" description="Disordered" evidence="2">
    <location>
        <begin position="202"/>
        <end position="292"/>
    </location>
</feature>
<dbReference type="InterPro" id="IPR052534">
    <property type="entry name" value="Extracell_DNA_Util/SecSys_Comp"/>
</dbReference>
<feature type="compositionally biased region" description="Polar residues" evidence="2">
    <location>
        <begin position="272"/>
        <end position="292"/>
    </location>
</feature>
<protein>
    <recommendedName>
        <fullName evidence="6">Pilus assembly protein PilS</fullName>
    </recommendedName>
</protein>
<dbReference type="GO" id="GO:0043683">
    <property type="term" value="P:type IV pilus assembly"/>
    <property type="evidence" value="ECO:0007669"/>
    <property type="project" value="TreeGrafter"/>
</dbReference>
<dbReference type="RefSeq" id="WP_066892112.1">
    <property type="nucleotide sequence ID" value="NZ_LZDN01000003.1"/>
</dbReference>
<dbReference type="OrthoDB" id="5296173at2"/>
<proteinExistence type="predicted"/>
<feature type="coiled-coil region" evidence="1">
    <location>
        <begin position="40"/>
        <end position="91"/>
    </location>
</feature>
<accession>A0A1B8PL81</accession>